<feature type="region of interest" description="Disordered" evidence="1">
    <location>
        <begin position="388"/>
        <end position="411"/>
    </location>
</feature>
<protein>
    <submittedName>
        <fullName evidence="2">Uncharacterized protein</fullName>
    </submittedName>
</protein>
<proteinExistence type="predicted"/>
<dbReference type="OrthoDB" id="3070576at2759"/>
<evidence type="ECO:0000313" key="2">
    <source>
        <dbReference type="EMBL" id="GJE87368.1"/>
    </source>
</evidence>
<reference evidence="2 3" key="1">
    <citation type="submission" date="2021-08" db="EMBL/GenBank/DDBJ databases">
        <title>Draft Genome Sequence of Phanerochaete sordida strain YK-624.</title>
        <authorList>
            <person name="Mori T."/>
            <person name="Dohra H."/>
            <person name="Suzuki T."/>
            <person name="Kawagishi H."/>
            <person name="Hirai H."/>
        </authorList>
    </citation>
    <scope>NUCLEOTIDE SEQUENCE [LARGE SCALE GENOMIC DNA]</scope>
    <source>
        <strain evidence="2 3">YK-624</strain>
    </source>
</reference>
<keyword evidence="3" id="KW-1185">Reference proteome</keyword>
<sequence>MSGTTLKGTDAKIIAALDTPAREHGFRLGLAEGRCYVMGPAEYKSGGDRMHPTWARCAYDEDSDEDSEAEDDVTFAEITSRKISFKHLVDFEGELISEKLQCDQKAEMIPSDMARVIASGEHERQEHEGIYGSLLHRWYRRTLLVVWPAERSCALYDPETCFQRAVYDLQDIDKECTSAHAAPLIDFLLTNRAQSVHEAVEAVCAHALAKDNVALWARAVATCADANGPGVSLLDDETWQFALEEWGWEPVRPSFEVMLANDRGNKTRLDFLQALVDEPWEPMNCEDEDVEAMHEEIEPWAEAQLEQVLRSLRPPTVDECEAIFGTMVDKMHVAGLADVVLQQVTSLTTADVLREFADQLSSDCFADFPGKSAMASALLNASVSKAAAQPKPAHALPTGVDAQPPAKKRRT</sequence>
<evidence type="ECO:0000256" key="1">
    <source>
        <dbReference type="SAM" id="MobiDB-lite"/>
    </source>
</evidence>
<gene>
    <name evidence="2" type="ORF">PsYK624_034510</name>
</gene>
<dbReference type="EMBL" id="BPQB01000006">
    <property type="protein sequence ID" value="GJE87368.1"/>
    <property type="molecule type" value="Genomic_DNA"/>
</dbReference>
<organism evidence="2 3">
    <name type="scientific">Phanerochaete sordida</name>
    <dbReference type="NCBI Taxonomy" id="48140"/>
    <lineage>
        <taxon>Eukaryota</taxon>
        <taxon>Fungi</taxon>
        <taxon>Dikarya</taxon>
        <taxon>Basidiomycota</taxon>
        <taxon>Agaricomycotina</taxon>
        <taxon>Agaricomycetes</taxon>
        <taxon>Polyporales</taxon>
        <taxon>Phanerochaetaceae</taxon>
        <taxon>Phanerochaete</taxon>
    </lineage>
</organism>
<evidence type="ECO:0000313" key="3">
    <source>
        <dbReference type="Proteomes" id="UP000703269"/>
    </source>
</evidence>
<dbReference type="Proteomes" id="UP000703269">
    <property type="component" value="Unassembled WGS sequence"/>
</dbReference>
<name>A0A9P3G331_9APHY</name>
<comment type="caution">
    <text evidence="2">The sequence shown here is derived from an EMBL/GenBank/DDBJ whole genome shotgun (WGS) entry which is preliminary data.</text>
</comment>
<accession>A0A9P3G331</accession>
<dbReference type="AlphaFoldDB" id="A0A9P3G331"/>